<comment type="caution">
    <text evidence="2">The sequence shown here is derived from an EMBL/GenBank/DDBJ whole genome shotgun (WGS) entry which is preliminary data.</text>
</comment>
<reference evidence="2" key="2">
    <citation type="submission" date="2021-02" db="EMBL/GenBank/DDBJ databases">
        <authorList>
            <person name="Kimball J.A."/>
            <person name="Haas M.W."/>
            <person name="Macchietto M."/>
            <person name="Kono T."/>
            <person name="Duquette J."/>
            <person name="Shao M."/>
        </authorList>
    </citation>
    <scope>NUCLEOTIDE SEQUENCE</scope>
    <source>
        <tissue evidence="2">Fresh leaf tissue</tissue>
    </source>
</reference>
<accession>A0A8J5WJC5</accession>
<evidence type="ECO:0008006" key="4">
    <source>
        <dbReference type="Google" id="ProtNLM"/>
    </source>
</evidence>
<name>A0A8J5WJC5_ZIZPA</name>
<dbReference type="EMBL" id="JAAALK010000080">
    <property type="protein sequence ID" value="KAG8092340.1"/>
    <property type="molecule type" value="Genomic_DNA"/>
</dbReference>
<proteinExistence type="predicted"/>
<keyword evidence="3" id="KW-1185">Reference proteome</keyword>
<feature type="compositionally biased region" description="Basic and acidic residues" evidence="1">
    <location>
        <begin position="154"/>
        <end position="165"/>
    </location>
</feature>
<gene>
    <name evidence="2" type="ORF">GUJ93_ZPchr0012g18770</name>
</gene>
<evidence type="ECO:0000256" key="1">
    <source>
        <dbReference type="SAM" id="MobiDB-lite"/>
    </source>
</evidence>
<feature type="compositionally biased region" description="Low complexity" evidence="1">
    <location>
        <begin position="99"/>
        <end position="144"/>
    </location>
</feature>
<dbReference type="OrthoDB" id="668456at2759"/>
<protein>
    <recommendedName>
        <fullName evidence="4">DUF4378 domain-containing protein</fullName>
    </recommendedName>
</protein>
<organism evidence="2 3">
    <name type="scientific">Zizania palustris</name>
    <name type="common">Northern wild rice</name>
    <dbReference type="NCBI Taxonomy" id="103762"/>
    <lineage>
        <taxon>Eukaryota</taxon>
        <taxon>Viridiplantae</taxon>
        <taxon>Streptophyta</taxon>
        <taxon>Embryophyta</taxon>
        <taxon>Tracheophyta</taxon>
        <taxon>Spermatophyta</taxon>
        <taxon>Magnoliopsida</taxon>
        <taxon>Liliopsida</taxon>
        <taxon>Poales</taxon>
        <taxon>Poaceae</taxon>
        <taxon>BOP clade</taxon>
        <taxon>Oryzoideae</taxon>
        <taxon>Oryzeae</taxon>
        <taxon>Zizaniinae</taxon>
        <taxon>Zizania</taxon>
    </lineage>
</organism>
<dbReference type="PANTHER" id="PTHR33623:SF14">
    <property type="entry name" value="OS10G0524000 PROTEIN"/>
    <property type="match status" value="1"/>
</dbReference>
<dbReference type="Proteomes" id="UP000729402">
    <property type="component" value="Unassembled WGS sequence"/>
</dbReference>
<feature type="region of interest" description="Disordered" evidence="1">
    <location>
        <begin position="91"/>
        <end position="208"/>
    </location>
</feature>
<dbReference type="AlphaFoldDB" id="A0A8J5WJC5"/>
<evidence type="ECO:0000313" key="2">
    <source>
        <dbReference type="EMBL" id="KAG8092340.1"/>
    </source>
</evidence>
<evidence type="ECO:0000313" key="3">
    <source>
        <dbReference type="Proteomes" id="UP000729402"/>
    </source>
</evidence>
<dbReference type="PANTHER" id="PTHR33623">
    <property type="entry name" value="OS04G0572500 PROTEIN"/>
    <property type="match status" value="1"/>
</dbReference>
<sequence length="420" mass="44494">MATMAGGSKPLRLKDLLELDCESCSAAGFRCYPRRLCVAGAAVATASSSPVRHLLDADALARFARSSSTGRSKLFSLSKTLTRRLTGGLWRRRDDDEAAPAAAASSPAPAVSTCSCSSDSETSESSNSTPSQSESEFSSSSSDSLHAGEPSTTGDEHEVRRRESKEEAEEIAGSSSEADDKEQLSPVGVMDFPFDDDDGGGAEAGTAGACSASFSDSLALLQRRKTQLPHKIRRLGTKGELGGVDLEARFAASMSDDATARLRCSTDAAAAPRADDRRSVVGGKGSDEYSLLYLLVDTVSVGVDDVTERLLLDFFVEETRCRGRTHAAEFRGVLTGRSRDVKRQDSGGASSLRLARAWLEGAGTSWSLDDVVCNGEAVIAGMERSRRWLHTGEEQGEIAVVVAAMVVDQLVHELVSDLVG</sequence>
<reference evidence="2" key="1">
    <citation type="journal article" date="2021" name="bioRxiv">
        <title>Whole Genome Assembly and Annotation of Northern Wild Rice, Zizania palustris L., Supports a Whole Genome Duplication in the Zizania Genus.</title>
        <authorList>
            <person name="Haas M."/>
            <person name="Kono T."/>
            <person name="Macchietto M."/>
            <person name="Millas R."/>
            <person name="McGilp L."/>
            <person name="Shao M."/>
            <person name="Duquette J."/>
            <person name="Hirsch C.N."/>
            <person name="Kimball J."/>
        </authorList>
    </citation>
    <scope>NUCLEOTIDE SEQUENCE</scope>
    <source>
        <tissue evidence="2">Fresh leaf tissue</tissue>
    </source>
</reference>